<dbReference type="EMBL" id="MPDP01000292">
    <property type="protein sequence ID" value="KAK1454247.1"/>
    <property type="molecule type" value="Genomic_DNA"/>
</dbReference>
<evidence type="ECO:0000313" key="3">
    <source>
        <dbReference type="Proteomes" id="UP001239213"/>
    </source>
</evidence>
<organism evidence="2 3">
    <name type="scientific">Colletotrichum cuscutae</name>
    <dbReference type="NCBI Taxonomy" id="1209917"/>
    <lineage>
        <taxon>Eukaryota</taxon>
        <taxon>Fungi</taxon>
        <taxon>Dikarya</taxon>
        <taxon>Ascomycota</taxon>
        <taxon>Pezizomycotina</taxon>
        <taxon>Sordariomycetes</taxon>
        <taxon>Hypocreomycetidae</taxon>
        <taxon>Glomerellales</taxon>
        <taxon>Glomerellaceae</taxon>
        <taxon>Colletotrichum</taxon>
        <taxon>Colletotrichum acutatum species complex</taxon>
    </lineage>
</organism>
<feature type="region of interest" description="Disordered" evidence="1">
    <location>
        <begin position="73"/>
        <end position="102"/>
    </location>
</feature>
<evidence type="ECO:0000256" key="1">
    <source>
        <dbReference type="SAM" id="MobiDB-lite"/>
    </source>
</evidence>
<accession>A0AAI9U9I3</accession>
<feature type="compositionally biased region" description="Basic and acidic residues" evidence="1">
    <location>
        <begin position="73"/>
        <end position="86"/>
    </location>
</feature>
<sequence>MISTFVVHPVGSLGGRVGLCKEWDANNRHRQAGWGIGVFGDGDFGPPVYAGRVASRRASVVLLAGFGRRLMEKRENHGRGDRKSGTGRDCGLPTRLERHSRR</sequence>
<name>A0AAI9U9I3_9PEZI</name>
<reference evidence="2" key="1">
    <citation type="submission" date="2016-11" db="EMBL/GenBank/DDBJ databases">
        <title>The genome sequence of Colletotrichum cuscutae.</title>
        <authorList>
            <person name="Baroncelli R."/>
        </authorList>
    </citation>
    <scope>NUCLEOTIDE SEQUENCE</scope>
    <source>
        <strain evidence="2">IMI 304802</strain>
    </source>
</reference>
<dbReference type="Proteomes" id="UP001239213">
    <property type="component" value="Unassembled WGS sequence"/>
</dbReference>
<proteinExistence type="predicted"/>
<keyword evidence="3" id="KW-1185">Reference proteome</keyword>
<gene>
    <name evidence="2" type="ORF">CCUS01_10540</name>
</gene>
<comment type="caution">
    <text evidence="2">The sequence shown here is derived from an EMBL/GenBank/DDBJ whole genome shotgun (WGS) entry which is preliminary data.</text>
</comment>
<protein>
    <submittedName>
        <fullName evidence="2">Uncharacterized protein</fullName>
    </submittedName>
</protein>
<dbReference type="AlphaFoldDB" id="A0AAI9U9I3"/>
<evidence type="ECO:0000313" key="2">
    <source>
        <dbReference type="EMBL" id="KAK1454247.1"/>
    </source>
</evidence>